<protein>
    <submittedName>
        <fullName evidence="2">Uncharacterized protein</fullName>
    </submittedName>
</protein>
<dbReference type="EMBL" id="JH711575">
    <property type="protein sequence ID" value="EIW83861.1"/>
    <property type="molecule type" value="Genomic_DNA"/>
</dbReference>
<reference evidence="3" key="1">
    <citation type="journal article" date="2012" name="Science">
        <title>The Paleozoic origin of enzymatic lignin decomposition reconstructed from 31 fungal genomes.</title>
        <authorList>
            <person name="Floudas D."/>
            <person name="Binder M."/>
            <person name="Riley R."/>
            <person name="Barry K."/>
            <person name="Blanchette R.A."/>
            <person name="Henrissat B."/>
            <person name="Martinez A.T."/>
            <person name="Otillar R."/>
            <person name="Spatafora J.W."/>
            <person name="Yadav J.S."/>
            <person name="Aerts A."/>
            <person name="Benoit I."/>
            <person name="Boyd A."/>
            <person name="Carlson A."/>
            <person name="Copeland A."/>
            <person name="Coutinho P.M."/>
            <person name="de Vries R.P."/>
            <person name="Ferreira P."/>
            <person name="Findley K."/>
            <person name="Foster B."/>
            <person name="Gaskell J."/>
            <person name="Glotzer D."/>
            <person name="Gorecki P."/>
            <person name="Heitman J."/>
            <person name="Hesse C."/>
            <person name="Hori C."/>
            <person name="Igarashi K."/>
            <person name="Jurgens J.A."/>
            <person name="Kallen N."/>
            <person name="Kersten P."/>
            <person name="Kohler A."/>
            <person name="Kuees U."/>
            <person name="Kumar T.K.A."/>
            <person name="Kuo A."/>
            <person name="LaButti K."/>
            <person name="Larrondo L.F."/>
            <person name="Lindquist E."/>
            <person name="Ling A."/>
            <person name="Lombard V."/>
            <person name="Lucas S."/>
            <person name="Lundell T."/>
            <person name="Martin R."/>
            <person name="McLaughlin D.J."/>
            <person name="Morgenstern I."/>
            <person name="Morin E."/>
            <person name="Murat C."/>
            <person name="Nagy L.G."/>
            <person name="Nolan M."/>
            <person name="Ohm R.A."/>
            <person name="Patyshakuliyeva A."/>
            <person name="Rokas A."/>
            <person name="Ruiz-Duenas F.J."/>
            <person name="Sabat G."/>
            <person name="Salamov A."/>
            <person name="Samejima M."/>
            <person name="Schmutz J."/>
            <person name="Slot J.C."/>
            <person name="St John F."/>
            <person name="Stenlid J."/>
            <person name="Sun H."/>
            <person name="Sun S."/>
            <person name="Syed K."/>
            <person name="Tsang A."/>
            <person name="Wiebenga A."/>
            <person name="Young D."/>
            <person name="Pisabarro A."/>
            <person name="Eastwood D.C."/>
            <person name="Martin F."/>
            <person name="Cullen D."/>
            <person name="Grigoriev I.V."/>
            <person name="Hibbett D.S."/>
        </authorList>
    </citation>
    <scope>NUCLEOTIDE SEQUENCE [LARGE SCALE GENOMIC DNA]</scope>
    <source>
        <strain evidence="3">RWD-64-598 SS2</strain>
    </source>
</reference>
<dbReference type="AlphaFoldDB" id="A0A5M3MZ27"/>
<dbReference type="GeneID" id="19207356"/>
<proteinExistence type="predicted"/>
<evidence type="ECO:0000313" key="3">
    <source>
        <dbReference type="Proteomes" id="UP000053558"/>
    </source>
</evidence>
<evidence type="ECO:0000256" key="1">
    <source>
        <dbReference type="SAM" id="MobiDB-lite"/>
    </source>
</evidence>
<evidence type="ECO:0000313" key="2">
    <source>
        <dbReference type="EMBL" id="EIW83861.1"/>
    </source>
</evidence>
<feature type="compositionally biased region" description="Polar residues" evidence="1">
    <location>
        <begin position="144"/>
        <end position="158"/>
    </location>
</feature>
<sequence length="172" mass="18460">MSKSSKDPPHTTDNHHRHANLHAVDLDDSSDSEWLDIASGRESDTDSIFSGREIAIDHAPSRSRSRRSSISYDGSRDGDADVDGWEGFVDGAHDGEGDTTLTSASPAGVSSSEERPHFPTLEQSTSPIDEAEEQAVREGLEQSMVGTLSASASRSGSLHASRDLRLSFPDPL</sequence>
<accession>A0A5M3MZ27</accession>
<dbReference type="RefSeq" id="XP_007765261.1">
    <property type="nucleotide sequence ID" value="XM_007767071.1"/>
</dbReference>
<feature type="region of interest" description="Disordered" evidence="1">
    <location>
        <begin position="1"/>
        <end position="172"/>
    </location>
</feature>
<keyword evidence="3" id="KW-1185">Reference proteome</keyword>
<feature type="compositionally biased region" description="Polar residues" evidence="1">
    <location>
        <begin position="99"/>
        <end position="111"/>
    </location>
</feature>
<dbReference type="OMA" id="RHANLHA"/>
<feature type="non-terminal residue" evidence="2">
    <location>
        <position position="172"/>
    </location>
</feature>
<gene>
    <name evidence="2" type="ORF">CONPUDRAFT_49856</name>
</gene>
<dbReference type="Proteomes" id="UP000053558">
    <property type="component" value="Unassembled WGS sequence"/>
</dbReference>
<dbReference type="KEGG" id="cput:CONPUDRAFT_49856"/>
<feature type="compositionally biased region" description="Basic and acidic residues" evidence="1">
    <location>
        <begin position="1"/>
        <end position="14"/>
    </location>
</feature>
<comment type="caution">
    <text evidence="2">The sequence shown here is derived from an EMBL/GenBank/DDBJ whole genome shotgun (WGS) entry which is preliminary data.</text>
</comment>
<name>A0A5M3MZ27_CONPW</name>
<organism evidence="2 3">
    <name type="scientific">Coniophora puteana (strain RWD-64-598)</name>
    <name type="common">Brown rot fungus</name>
    <dbReference type="NCBI Taxonomy" id="741705"/>
    <lineage>
        <taxon>Eukaryota</taxon>
        <taxon>Fungi</taxon>
        <taxon>Dikarya</taxon>
        <taxon>Basidiomycota</taxon>
        <taxon>Agaricomycotina</taxon>
        <taxon>Agaricomycetes</taxon>
        <taxon>Agaricomycetidae</taxon>
        <taxon>Boletales</taxon>
        <taxon>Coniophorineae</taxon>
        <taxon>Coniophoraceae</taxon>
        <taxon>Coniophora</taxon>
    </lineage>
</organism>
<dbReference type="OrthoDB" id="3256495at2759"/>